<evidence type="ECO:0000313" key="2">
    <source>
        <dbReference type="EMBL" id="KAF3691139.1"/>
    </source>
</evidence>
<reference evidence="3" key="2">
    <citation type="submission" date="2019-02" db="EMBL/GenBank/DDBJ databases">
        <title>Opniocepnalus argus Var Kimnra genome.</title>
        <authorList>
            <person name="Zhou C."/>
            <person name="Xiao S."/>
        </authorList>
    </citation>
    <scope>NUCLEOTIDE SEQUENCE [LARGE SCALE GENOMIC DNA]</scope>
</reference>
<feature type="compositionally biased region" description="Low complexity" evidence="1">
    <location>
        <begin position="46"/>
        <end position="56"/>
    </location>
</feature>
<gene>
    <name evidence="2" type="ORF">EXN66_Car006814</name>
</gene>
<dbReference type="Proteomes" id="UP000503349">
    <property type="component" value="Chromosome 6"/>
</dbReference>
<dbReference type="EMBL" id="CM015717">
    <property type="protein sequence ID" value="KAF3691139.1"/>
    <property type="molecule type" value="Genomic_DNA"/>
</dbReference>
<feature type="region of interest" description="Disordered" evidence="1">
    <location>
        <begin position="39"/>
        <end position="79"/>
    </location>
</feature>
<feature type="compositionally biased region" description="Polar residues" evidence="1">
    <location>
        <begin position="61"/>
        <end position="72"/>
    </location>
</feature>
<reference evidence="2 3" key="1">
    <citation type="submission" date="2019-02" db="EMBL/GenBank/DDBJ databases">
        <title>Opniocepnalus argus genome.</title>
        <authorList>
            <person name="Zhou C."/>
            <person name="Xiao S."/>
        </authorList>
    </citation>
    <scope>NUCLEOTIDE SEQUENCE [LARGE SCALE GENOMIC DNA]</scope>
    <source>
        <strain evidence="2">OARG1902GOOAL</strain>
        <tissue evidence="2">Muscle</tissue>
    </source>
</reference>
<accession>A0A6G1PLN9</accession>
<sequence length="79" mass="8579">MCIWSKLLPDKACTDVWVSTFRRKVLKPVPQALFLPNLQAPPSCSPPDRFSSSSVSRQAYAENQTGAQTQAGELSLAGV</sequence>
<dbReference type="AlphaFoldDB" id="A0A6G1PLN9"/>
<protein>
    <submittedName>
        <fullName evidence="2">Uncharacterized protein</fullName>
    </submittedName>
</protein>
<evidence type="ECO:0000313" key="3">
    <source>
        <dbReference type="Proteomes" id="UP000503349"/>
    </source>
</evidence>
<keyword evidence="3" id="KW-1185">Reference proteome</keyword>
<organism evidence="2 3">
    <name type="scientific">Channa argus</name>
    <name type="common">Northern snakehead</name>
    <name type="synonym">Ophicephalus argus</name>
    <dbReference type="NCBI Taxonomy" id="215402"/>
    <lineage>
        <taxon>Eukaryota</taxon>
        <taxon>Metazoa</taxon>
        <taxon>Chordata</taxon>
        <taxon>Craniata</taxon>
        <taxon>Vertebrata</taxon>
        <taxon>Euteleostomi</taxon>
        <taxon>Actinopterygii</taxon>
        <taxon>Neopterygii</taxon>
        <taxon>Teleostei</taxon>
        <taxon>Neoteleostei</taxon>
        <taxon>Acanthomorphata</taxon>
        <taxon>Anabantaria</taxon>
        <taxon>Anabantiformes</taxon>
        <taxon>Channoidei</taxon>
        <taxon>Channidae</taxon>
        <taxon>Channa</taxon>
    </lineage>
</organism>
<name>A0A6G1PLN9_CHAAH</name>
<proteinExistence type="predicted"/>
<evidence type="ECO:0000256" key="1">
    <source>
        <dbReference type="SAM" id="MobiDB-lite"/>
    </source>
</evidence>